<organism evidence="2">
    <name type="scientific">marine metagenome</name>
    <dbReference type="NCBI Taxonomy" id="408172"/>
    <lineage>
        <taxon>unclassified sequences</taxon>
        <taxon>metagenomes</taxon>
        <taxon>ecological metagenomes</taxon>
    </lineage>
</organism>
<feature type="region of interest" description="Disordered" evidence="1">
    <location>
        <begin position="246"/>
        <end position="269"/>
    </location>
</feature>
<sequence>KASYRGNYEQGRDNNGNVNFQGTTTSYANLPKLGGTNSRTANWGWARYVQYVWFLPSLRTELESCKLILSPSDPASKRANQLQYAEMGPEKFAGWGIKRHNNGSNDSHFNHRAQSYAIGLGADLQTPKSILALTRNVDGDCRRKNNKKVQEPGSNQWGRYFSGANQNWQNVGSRDHMHTSLGHASSGKWMDPREAITKKNVKNGWNQTDNYGKFTMGGLDADAGNVALSDGSTHQLSSAELATQVQAHAGSSGGTLTRQSLSIMRPTQR</sequence>
<dbReference type="AlphaFoldDB" id="A0A382TVD0"/>
<evidence type="ECO:0000256" key="1">
    <source>
        <dbReference type="SAM" id="MobiDB-lite"/>
    </source>
</evidence>
<proteinExistence type="predicted"/>
<reference evidence="2" key="1">
    <citation type="submission" date="2018-05" db="EMBL/GenBank/DDBJ databases">
        <authorList>
            <person name="Lanie J.A."/>
            <person name="Ng W.-L."/>
            <person name="Kazmierczak K.M."/>
            <person name="Andrzejewski T.M."/>
            <person name="Davidsen T.M."/>
            <person name="Wayne K.J."/>
            <person name="Tettelin H."/>
            <person name="Glass J.I."/>
            <person name="Rusch D."/>
            <person name="Podicherti R."/>
            <person name="Tsui H.-C.T."/>
            <person name="Winkler M.E."/>
        </authorList>
    </citation>
    <scope>NUCLEOTIDE SEQUENCE</scope>
</reference>
<gene>
    <name evidence="2" type="ORF">METZ01_LOCUS378519</name>
</gene>
<name>A0A382TVD0_9ZZZZ</name>
<accession>A0A382TVD0</accession>
<dbReference type="EMBL" id="UINC01139239">
    <property type="protein sequence ID" value="SVD25665.1"/>
    <property type="molecule type" value="Genomic_DNA"/>
</dbReference>
<evidence type="ECO:0000313" key="2">
    <source>
        <dbReference type="EMBL" id="SVD25665.1"/>
    </source>
</evidence>
<feature type="non-terminal residue" evidence="2">
    <location>
        <position position="1"/>
    </location>
</feature>
<protein>
    <submittedName>
        <fullName evidence="2">Uncharacterized protein</fullName>
    </submittedName>
</protein>
<feature type="compositionally biased region" description="Polar residues" evidence="1">
    <location>
        <begin position="254"/>
        <end position="269"/>
    </location>
</feature>